<protein>
    <submittedName>
        <fullName evidence="3">Replication initiator protein A</fullName>
    </submittedName>
</protein>
<reference evidence="3 4" key="1">
    <citation type="submission" date="2016-02" db="EMBL/GenBank/DDBJ databases">
        <authorList>
            <consortium name="Pathogen Informatics"/>
        </authorList>
    </citation>
    <scope>NUCLEOTIDE SEQUENCE [LARGE SCALE GENOMIC DNA]</scope>
    <source>
        <strain evidence="3 4">LOLA-SS005</strain>
    </source>
</reference>
<evidence type="ECO:0000313" key="3">
    <source>
        <dbReference type="EMBL" id="CYT95365.1"/>
    </source>
</evidence>
<evidence type="ECO:0000313" key="4">
    <source>
        <dbReference type="Proteomes" id="UP000075041"/>
    </source>
</evidence>
<dbReference type="InterPro" id="IPR010724">
    <property type="entry name" value="RepA_N"/>
</dbReference>
<gene>
    <name evidence="3" type="ORF">ERS132356_00922</name>
</gene>
<feature type="domain" description="Replication initiator A N-terminal" evidence="2">
    <location>
        <begin position="14"/>
        <end position="88"/>
    </location>
</feature>
<comment type="caution">
    <text evidence="3">The sequence shown here is derived from an EMBL/GenBank/DDBJ whole genome shotgun (WGS) entry which is preliminary data.</text>
</comment>
<name>A0A822VKF7_STRSU</name>
<evidence type="ECO:0000259" key="2">
    <source>
        <dbReference type="Pfam" id="PF06970"/>
    </source>
</evidence>
<feature type="region of interest" description="Disordered" evidence="1">
    <location>
        <begin position="136"/>
        <end position="162"/>
    </location>
</feature>
<dbReference type="AlphaFoldDB" id="A0A822VKF7"/>
<dbReference type="Pfam" id="PF06970">
    <property type="entry name" value="RepA_N"/>
    <property type="match status" value="1"/>
</dbReference>
<sequence length="272" mass="31343">MKRITADQYQTSERYYKLPKILFESERYKDMKLEVKVAYAVLKDRLELSLSKGWIDEDGAIYLIYSNSNLMALLGCSKSKLLSIKKTLREYGLIDEVQQSSSERGRMANKIYLGELEHETTPVLHTDVASVKKTLGGSQRKTGPVLYSAPSETEGSETKYSETKGSDLLIEDEEERQLVDEKQEENFTSKVDAVTKYDRDYIWGLVHDQLRQTGLSQSASDYAMIYFSDRYQYALEYMRFARSAEVIAEYVFNGVLSEWTKQLRRQEVKGGD</sequence>
<accession>A0A822VKF7</accession>
<evidence type="ECO:0000256" key="1">
    <source>
        <dbReference type="SAM" id="MobiDB-lite"/>
    </source>
</evidence>
<proteinExistence type="predicted"/>
<dbReference type="Proteomes" id="UP000075041">
    <property type="component" value="Unassembled WGS sequence"/>
</dbReference>
<dbReference type="EMBL" id="FIFJ01000009">
    <property type="protein sequence ID" value="CYT95365.1"/>
    <property type="molecule type" value="Genomic_DNA"/>
</dbReference>
<organism evidence="3 4">
    <name type="scientific">Streptococcus suis</name>
    <dbReference type="NCBI Taxonomy" id="1307"/>
    <lineage>
        <taxon>Bacteria</taxon>
        <taxon>Bacillati</taxon>
        <taxon>Bacillota</taxon>
        <taxon>Bacilli</taxon>
        <taxon>Lactobacillales</taxon>
        <taxon>Streptococcaceae</taxon>
        <taxon>Streptococcus</taxon>
    </lineage>
</organism>
<dbReference type="RefSeq" id="WP_043028683.1">
    <property type="nucleotide sequence ID" value="NZ_CECR01000002.1"/>
</dbReference>